<evidence type="ECO:0000256" key="1">
    <source>
        <dbReference type="SAM" id="SignalP"/>
    </source>
</evidence>
<dbReference type="GeneID" id="70182929"/>
<dbReference type="Proteomes" id="UP000756346">
    <property type="component" value="Unassembled WGS sequence"/>
</dbReference>
<accession>A0A9P8YCQ6</accession>
<organism evidence="2 3">
    <name type="scientific">Microdochium trichocladiopsis</name>
    <dbReference type="NCBI Taxonomy" id="1682393"/>
    <lineage>
        <taxon>Eukaryota</taxon>
        <taxon>Fungi</taxon>
        <taxon>Dikarya</taxon>
        <taxon>Ascomycota</taxon>
        <taxon>Pezizomycotina</taxon>
        <taxon>Sordariomycetes</taxon>
        <taxon>Xylariomycetidae</taxon>
        <taxon>Xylariales</taxon>
        <taxon>Microdochiaceae</taxon>
        <taxon>Microdochium</taxon>
    </lineage>
</organism>
<gene>
    <name evidence="2" type="ORF">B0I36DRAFT_319254</name>
</gene>
<comment type="caution">
    <text evidence="2">The sequence shown here is derived from an EMBL/GenBank/DDBJ whole genome shotgun (WGS) entry which is preliminary data.</text>
</comment>
<dbReference type="AlphaFoldDB" id="A0A9P8YCQ6"/>
<evidence type="ECO:0000313" key="2">
    <source>
        <dbReference type="EMBL" id="KAH7035872.1"/>
    </source>
</evidence>
<feature type="signal peptide" evidence="1">
    <location>
        <begin position="1"/>
        <end position="27"/>
    </location>
</feature>
<name>A0A9P8YCQ6_9PEZI</name>
<proteinExistence type="predicted"/>
<keyword evidence="3" id="KW-1185">Reference proteome</keyword>
<keyword evidence="1" id="KW-0732">Signal</keyword>
<dbReference type="RefSeq" id="XP_046015965.1">
    <property type="nucleotide sequence ID" value="XM_046153383.1"/>
</dbReference>
<dbReference type="EMBL" id="JAGTJQ010000003">
    <property type="protein sequence ID" value="KAH7035872.1"/>
    <property type="molecule type" value="Genomic_DNA"/>
</dbReference>
<protein>
    <submittedName>
        <fullName evidence="2">Uncharacterized protein</fullName>
    </submittedName>
</protein>
<feature type="chain" id="PRO_5040490753" evidence="1">
    <location>
        <begin position="28"/>
        <end position="116"/>
    </location>
</feature>
<reference evidence="2" key="1">
    <citation type="journal article" date="2021" name="Nat. Commun.">
        <title>Genetic determinants of endophytism in the Arabidopsis root mycobiome.</title>
        <authorList>
            <person name="Mesny F."/>
            <person name="Miyauchi S."/>
            <person name="Thiergart T."/>
            <person name="Pickel B."/>
            <person name="Atanasova L."/>
            <person name="Karlsson M."/>
            <person name="Huettel B."/>
            <person name="Barry K.W."/>
            <person name="Haridas S."/>
            <person name="Chen C."/>
            <person name="Bauer D."/>
            <person name="Andreopoulos W."/>
            <person name="Pangilinan J."/>
            <person name="LaButti K."/>
            <person name="Riley R."/>
            <person name="Lipzen A."/>
            <person name="Clum A."/>
            <person name="Drula E."/>
            <person name="Henrissat B."/>
            <person name="Kohler A."/>
            <person name="Grigoriev I.V."/>
            <person name="Martin F.M."/>
            <person name="Hacquard S."/>
        </authorList>
    </citation>
    <scope>NUCLEOTIDE SEQUENCE</scope>
    <source>
        <strain evidence="2">MPI-CAGE-CH-0230</strain>
    </source>
</reference>
<sequence length="116" mass="12302">METHCPLWLLSGIIHVRLIHLPSPVWGLHIERTLALADGRALGEALALAAAGWEALDGLAVLVLRHGGRLVGTGHVVGLLLAGAVDDFVVLRGVVCVASVARHVGGYVRKRKGWLL</sequence>
<evidence type="ECO:0000313" key="3">
    <source>
        <dbReference type="Proteomes" id="UP000756346"/>
    </source>
</evidence>